<proteinExistence type="predicted"/>
<protein>
    <submittedName>
        <fullName evidence="1">DUF3168 domain-containing protein</fullName>
    </submittedName>
</protein>
<comment type="caution">
    <text evidence="1">The sequence shown here is derived from an EMBL/GenBank/DDBJ whole genome shotgun (WGS) entry which is preliminary data.</text>
</comment>
<dbReference type="Pfam" id="PF11367">
    <property type="entry name" value="Tail_completion_gp17"/>
    <property type="match status" value="1"/>
</dbReference>
<reference evidence="2" key="1">
    <citation type="journal article" date="2023" name="Front. Microbiol.">
        <title>Ralstonia chuxiongensis sp. nov., Ralstonia mojiangensis sp. nov., and Ralstonia soli sp. nov., isolated from tobacco fields, are three novel species in the family Burkholderiaceae.</title>
        <authorList>
            <person name="Lu C.H."/>
            <person name="Zhang Y.Y."/>
            <person name="Jiang N."/>
            <person name="Chen W."/>
            <person name="Shao X."/>
            <person name="Zhao Z.M."/>
            <person name="Lu W.L."/>
            <person name="Hu X."/>
            <person name="Xi Y.X."/>
            <person name="Zou S.Y."/>
            <person name="Wei Q.J."/>
            <person name="Lin Z.L."/>
            <person name="Gong L."/>
            <person name="Gai X.T."/>
            <person name="Zhang L.Q."/>
            <person name="Li J.Y."/>
            <person name="Jin Y."/>
            <person name="Xia Z.Y."/>
        </authorList>
    </citation>
    <scope>NUCLEOTIDE SEQUENCE [LARGE SCALE GENOMIC DNA]</scope>
    <source>
        <strain evidence="2">21YRMH01-3</strain>
    </source>
</reference>
<name>A0AA41WVD1_9RALS</name>
<dbReference type="Gene3D" id="3.30.2000.30">
    <property type="match status" value="1"/>
</dbReference>
<dbReference type="InterPro" id="IPR053745">
    <property type="entry name" value="Viral_Tail_Comp_sf"/>
</dbReference>
<dbReference type="RefSeq" id="WP_253536908.1">
    <property type="nucleotide sequence ID" value="NZ_JAMYWC010000003.1"/>
</dbReference>
<dbReference type="EMBL" id="JAMYWC010000003">
    <property type="protein sequence ID" value="MCP1173029.1"/>
    <property type="molecule type" value="Genomic_DNA"/>
</dbReference>
<evidence type="ECO:0000313" key="2">
    <source>
        <dbReference type="Proteomes" id="UP001162793"/>
    </source>
</evidence>
<sequence length="117" mass="12952">MTVEVELQRALAPMVEDRLFPDEAPADTALPYATYSQIGGKALTFLAGLPDKRNGRFQFNVWAKTRDEANALMRAIADALELDDVLQATPLGELAATLEPETKLRGATQDFSIWFPR</sequence>
<accession>A0AA41WVD1</accession>
<dbReference type="InterPro" id="IPR021508">
    <property type="entry name" value="Gp17-like"/>
</dbReference>
<dbReference type="Proteomes" id="UP001162793">
    <property type="component" value="Unassembled WGS sequence"/>
</dbReference>
<dbReference type="AlphaFoldDB" id="A0AA41WVD1"/>
<keyword evidence="2" id="KW-1185">Reference proteome</keyword>
<gene>
    <name evidence="1" type="ORF">NKG59_11740</name>
</gene>
<organism evidence="1 2">
    <name type="scientific">Ralstonia chuxiongensis</name>
    <dbReference type="NCBI Taxonomy" id="2957504"/>
    <lineage>
        <taxon>Bacteria</taxon>
        <taxon>Pseudomonadati</taxon>
        <taxon>Pseudomonadota</taxon>
        <taxon>Betaproteobacteria</taxon>
        <taxon>Burkholderiales</taxon>
        <taxon>Burkholderiaceae</taxon>
        <taxon>Ralstonia</taxon>
    </lineage>
</organism>
<evidence type="ECO:0000313" key="1">
    <source>
        <dbReference type="EMBL" id="MCP1173029.1"/>
    </source>
</evidence>